<evidence type="ECO:0000313" key="2">
    <source>
        <dbReference type="Proteomes" id="UP000316778"/>
    </source>
</evidence>
<dbReference type="AlphaFoldDB" id="A0A562TF64"/>
<gene>
    <name evidence="1" type="ORF">LX66_1560</name>
</gene>
<organism evidence="1 2">
    <name type="scientific">Chitinophaga japonensis</name>
    <name type="common">Flexibacter japonensis</name>
    <dbReference type="NCBI Taxonomy" id="104662"/>
    <lineage>
        <taxon>Bacteria</taxon>
        <taxon>Pseudomonadati</taxon>
        <taxon>Bacteroidota</taxon>
        <taxon>Chitinophagia</taxon>
        <taxon>Chitinophagales</taxon>
        <taxon>Chitinophagaceae</taxon>
        <taxon>Chitinophaga</taxon>
    </lineage>
</organism>
<dbReference type="OrthoDB" id="4404538at2"/>
<sequence length="178" mass="20827">MNIEKYICSRCGQEHEDWPALAFSSPTQYNNLSDDEKREIGKIGSDLCVINYSDQTDRFIRCVLFLKVNDHCEDLQYGLWVSLSEKSFQDYKDNFDNPDHEAMYFGWLSSTLLDYDDTCGIPTTIFTKKGSQRSEIVPHKDFEHQFVTDYYNGITKEEAERRIRKMLEIAASFNKNVD</sequence>
<keyword evidence="2" id="KW-1185">Reference proteome</keyword>
<evidence type="ECO:0000313" key="1">
    <source>
        <dbReference type="EMBL" id="TWI92177.1"/>
    </source>
</evidence>
<name>A0A562TF64_CHIJA</name>
<dbReference type="InterPro" id="IPR018697">
    <property type="entry name" value="DUF2199"/>
</dbReference>
<dbReference type="Pfam" id="PF09965">
    <property type="entry name" value="DUF2199"/>
    <property type="match status" value="1"/>
</dbReference>
<dbReference type="EMBL" id="VLLG01000002">
    <property type="protein sequence ID" value="TWI92177.1"/>
    <property type="molecule type" value="Genomic_DNA"/>
</dbReference>
<protein>
    <recommendedName>
        <fullName evidence="3">DUF2199 domain-containing protein</fullName>
    </recommendedName>
</protein>
<accession>A0A562TF64</accession>
<evidence type="ECO:0008006" key="3">
    <source>
        <dbReference type="Google" id="ProtNLM"/>
    </source>
</evidence>
<comment type="caution">
    <text evidence="1">The sequence shown here is derived from an EMBL/GenBank/DDBJ whole genome shotgun (WGS) entry which is preliminary data.</text>
</comment>
<proteinExistence type="predicted"/>
<dbReference type="Proteomes" id="UP000316778">
    <property type="component" value="Unassembled WGS sequence"/>
</dbReference>
<dbReference type="RefSeq" id="WP_145711462.1">
    <property type="nucleotide sequence ID" value="NZ_BAAAFY010000001.1"/>
</dbReference>
<reference evidence="1 2" key="1">
    <citation type="journal article" date="2013" name="Stand. Genomic Sci.">
        <title>Genomic Encyclopedia of Type Strains, Phase I: The one thousand microbial genomes (KMG-I) project.</title>
        <authorList>
            <person name="Kyrpides N.C."/>
            <person name="Woyke T."/>
            <person name="Eisen J.A."/>
            <person name="Garrity G."/>
            <person name="Lilburn T.G."/>
            <person name="Beck B.J."/>
            <person name="Whitman W.B."/>
            <person name="Hugenholtz P."/>
            <person name="Klenk H.P."/>
        </authorList>
    </citation>
    <scope>NUCLEOTIDE SEQUENCE [LARGE SCALE GENOMIC DNA]</scope>
    <source>
        <strain evidence="1 2">DSM 13484</strain>
    </source>
</reference>